<sequence length="135" mass="14257">MRATTNNLRASLAISVGLALLIILVKQLAMLPWWSFTVVVFAFGLALPHRRWNVSAFGIGFLVGFVVWAGTNTLYSTLSQADLFAKVGSVMGLHKIVLLLASGLIGGLLTGLALLAGKSAVYQSKPAVRSMAAAE</sequence>
<feature type="transmembrane region" description="Helical" evidence="1">
    <location>
        <begin position="54"/>
        <end position="76"/>
    </location>
</feature>
<dbReference type="RefSeq" id="WP_135464025.1">
    <property type="nucleotide sequence ID" value="NZ_SRLC01000002.1"/>
</dbReference>
<feature type="transmembrane region" description="Helical" evidence="1">
    <location>
        <begin position="96"/>
        <end position="116"/>
    </location>
</feature>
<dbReference type="AlphaFoldDB" id="A0A4Z0PUR4"/>
<keyword evidence="1" id="KW-1133">Transmembrane helix</keyword>
<keyword evidence="3" id="KW-1185">Reference proteome</keyword>
<dbReference type="OrthoDB" id="1496262at2"/>
<evidence type="ECO:0000313" key="2">
    <source>
        <dbReference type="EMBL" id="TGE21478.1"/>
    </source>
</evidence>
<organism evidence="2 3">
    <name type="scientific">Hymenobacter aquaticus</name>
    <dbReference type="NCBI Taxonomy" id="1867101"/>
    <lineage>
        <taxon>Bacteria</taxon>
        <taxon>Pseudomonadati</taxon>
        <taxon>Bacteroidota</taxon>
        <taxon>Cytophagia</taxon>
        <taxon>Cytophagales</taxon>
        <taxon>Hymenobacteraceae</taxon>
        <taxon>Hymenobacter</taxon>
    </lineage>
</organism>
<dbReference type="EMBL" id="SRLC01000002">
    <property type="protein sequence ID" value="TGE21478.1"/>
    <property type="molecule type" value="Genomic_DNA"/>
</dbReference>
<accession>A0A4Z0PUR4</accession>
<gene>
    <name evidence="2" type="ORF">E5K00_14425</name>
</gene>
<evidence type="ECO:0000256" key="1">
    <source>
        <dbReference type="SAM" id="Phobius"/>
    </source>
</evidence>
<comment type="caution">
    <text evidence="2">The sequence shown here is derived from an EMBL/GenBank/DDBJ whole genome shotgun (WGS) entry which is preliminary data.</text>
</comment>
<reference evidence="2 3" key="1">
    <citation type="submission" date="2019-04" db="EMBL/GenBank/DDBJ databases">
        <authorList>
            <person name="Feng G."/>
            <person name="Zhang J."/>
            <person name="Zhu H."/>
        </authorList>
    </citation>
    <scope>NUCLEOTIDE SEQUENCE [LARGE SCALE GENOMIC DNA]</scope>
    <source>
        <strain evidence="2 3">JCM 31653</strain>
    </source>
</reference>
<protein>
    <submittedName>
        <fullName evidence="2">Uncharacterized protein</fullName>
    </submittedName>
</protein>
<feature type="transmembrane region" description="Helical" evidence="1">
    <location>
        <begin position="31"/>
        <end position="47"/>
    </location>
</feature>
<dbReference type="Proteomes" id="UP000297549">
    <property type="component" value="Unassembled WGS sequence"/>
</dbReference>
<proteinExistence type="predicted"/>
<evidence type="ECO:0000313" key="3">
    <source>
        <dbReference type="Proteomes" id="UP000297549"/>
    </source>
</evidence>
<feature type="transmembrane region" description="Helical" evidence="1">
    <location>
        <begin position="7"/>
        <end position="25"/>
    </location>
</feature>
<keyword evidence="1" id="KW-0812">Transmembrane</keyword>
<name>A0A4Z0PUR4_9BACT</name>
<keyword evidence="1" id="KW-0472">Membrane</keyword>